<comment type="caution">
    <text evidence="2">The sequence shown here is derived from an EMBL/GenBank/DDBJ whole genome shotgun (WGS) entry which is preliminary data.</text>
</comment>
<keyword evidence="3" id="KW-1185">Reference proteome</keyword>
<dbReference type="Gene3D" id="1.10.3380.30">
    <property type="match status" value="1"/>
</dbReference>
<dbReference type="EMBL" id="QGKV02001507">
    <property type="protein sequence ID" value="KAF3532394.1"/>
    <property type="molecule type" value="Genomic_DNA"/>
</dbReference>
<protein>
    <recommendedName>
        <fullName evidence="1">ATP-dependent RNA helicase Ski2/MTR4 C-terminal domain-containing protein</fullName>
    </recommendedName>
</protein>
<organism evidence="2 3">
    <name type="scientific">Brassica cretica</name>
    <name type="common">Mustard</name>
    <dbReference type="NCBI Taxonomy" id="69181"/>
    <lineage>
        <taxon>Eukaryota</taxon>
        <taxon>Viridiplantae</taxon>
        <taxon>Streptophyta</taxon>
        <taxon>Embryophyta</taxon>
        <taxon>Tracheophyta</taxon>
        <taxon>Spermatophyta</taxon>
        <taxon>Magnoliopsida</taxon>
        <taxon>eudicotyledons</taxon>
        <taxon>Gunneridae</taxon>
        <taxon>Pentapetalae</taxon>
        <taxon>rosids</taxon>
        <taxon>malvids</taxon>
        <taxon>Brassicales</taxon>
        <taxon>Brassicaceae</taxon>
        <taxon>Brassiceae</taxon>
        <taxon>Brassica</taxon>
    </lineage>
</organism>
<sequence>MEAVYAWAKGSKFYEIMEIARVFEGSLIRAIRRMEEVLQQLIVAAKSIGETQLEAKLEEAVSKIKRDIVFAASLYL</sequence>
<proteinExistence type="predicted"/>
<evidence type="ECO:0000313" key="3">
    <source>
        <dbReference type="Proteomes" id="UP000266723"/>
    </source>
</evidence>
<dbReference type="InterPro" id="IPR012961">
    <property type="entry name" value="Ski2/MTR4_C"/>
</dbReference>
<feature type="domain" description="ATP-dependent RNA helicase Ski2/MTR4 C-terminal" evidence="1">
    <location>
        <begin position="1"/>
        <end position="76"/>
    </location>
</feature>
<evidence type="ECO:0000259" key="1">
    <source>
        <dbReference type="SMART" id="SM01142"/>
    </source>
</evidence>
<gene>
    <name evidence="2" type="ORF">DY000_02041148</name>
</gene>
<dbReference type="Pfam" id="PF08148">
    <property type="entry name" value="DSHCT"/>
    <property type="match status" value="1"/>
</dbReference>
<evidence type="ECO:0000313" key="2">
    <source>
        <dbReference type="EMBL" id="KAF3532394.1"/>
    </source>
</evidence>
<name>A0ABQ7BJF1_BRACR</name>
<dbReference type="Proteomes" id="UP000266723">
    <property type="component" value="Unassembled WGS sequence"/>
</dbReference>
<accession>A0ABQ7BJF1</accession>
<reference evidence="2 3" key="1">
    <citation type="journal article" date="2020" name="BMC Genomics">
        <title>Intraspecific diversification of the crop wild relative Brassica cretica Lam. using demographic model selection.</title>
        <authorList>
            <person name="Kioukis A."/>
            <person name="Michalopoulou V.A."/>
            <person name="Briers L."/>
            <person name="Pirintsos S."/>
            <person name="Studholme D.J."/>
            <person name="Pavlidis P."/>
            <person name="Sarris P.F."/>
        </authorList>
    </citation>
    <scope>NUCLEOTIDE SEQUENCE [LARGE SCALE GENOMIC DNA]</scope>
    <source>
        <strain evidence="3">cv. PFS-1207/04</strain>
    </source>
</reference>
<dbReference type="SMART" id="SM01142">
    <property type="entry name" value="DSHCT"/>
    <property type="match status" value="1"/>
</dbReference>